<keyword evidence="9" id="KW-0735">Signal-anchor</keyword>
<feature type="domain" description="FAD-binding FR-type" evidence="14">
    <location>
        <begin position="530"/>
        <end position="641"/>
    </location>
</feature>
<dbReference type="CDD" id="cd06183">
    <property type="entry name" value="cyt_b5_reduct_like"/>
    <property type="match status" value="1"/>
</dbReference>
<keyword evidence="5" id="KW-0328">Glycosyltransferase</keyword>
<comment type="subcellular location">
    <subcellularLocation>
        <location evidence="2">Membrane</location>
        <topology evidence="2">Single-pass type II membrane protein</topology>
    </subcellularLocation>
</comment>
<keyword evidence="7 13" id="KW-0812">Transmembrane</keyword>
<dbReference type="InterPro" id="IPR039261">
    <property type="entry name" value="FNR_nucleotide-bd"/>
</dbReference>
<evidence type="ECO:0000256" key="13">
    <source>
        <dbReference type="SAM" id="Phobius"/>
    </source>
</evidence>
<evidence type="ECO:0000256" key="12">
    <source>
        <dbReference type="ARBA" id="ARBA00023180"/>
    </source>
</evidence>
<dbReference type="AlphaFoldDB" id="A0A4E9DXX0"/>
<dbReference type="Pfam" id="PF11051">
    <property type="entry name" value="Mannosyl_trans3"/>
    <property type="match status" value="1"/>
</dbReference>
<organism evidence="16">
    <name type="scientific">Gibberella zeae</name>
    <name type="common">Wheat head blight fungus</name>
    <name type="synonym">Fusarium graminearum</name>
    <dbReference type="NCBI Taxonomy" id="5518"/>
    <lineage>
        <taxon>Eukaryota</taxon>
        <taxon>Fungi</taxon>
        <taxon>Dikarya</taxon>
        <taxon>Ascomycota</taxon>
        <taxon>Pezizomycotina</taxon>
        <taxon>Sordariomycetes</taxon>
        <taxon>Hypocreomycetidae</taxon>
        <taxon>Hypocreales</taxon>
        <taxon>Nectriaceae</taxon>
        <taxon>Fusarium</taxon>
    </lineage>
</organism>
<keyword evidence="10 13" id="KW-1133">Transmembrane helix</keyword>
<evidence type="ECO:0000256" key="6">
    <source>
        <dbReference type="ARBA" id="ARBA00022679"/>
    </source>
</evidence>
<reference evidence="15" key="2">
    <citation type="submission" date="2021-03" db="EMBL/GenBank/DDBJ databases">
        <authorList>
            <person name="Alouane T."/>
            <person name="Langin T."/>
            <person name="Bonhomme L."/>
        </authorList>
    </citation>
    <scope>NUCLEOTIDE SEQUENCE</scope>
    <source>
        <strain evidence="15">MDC_Fg202</strain>
    </source>
</reference>
<evidence type="ECO:0000256" key="9">
    <source>
        <dbReference type="ARBA" id="ARBA00022968"/>
    </source>
</evidence>
<keyword evidence="8" id="KW-0274">FAD</keyword>
<evidence type="ECO:0000256" key="11">
    <source>
        <dbReference type="ARBA" id="ARBA00023136"/>
    </source>
</evidence>
<dbReference type="GO" id="GO:0000033">
    <property type="term" value="F:alpha-1,3-mannosyltransferase activity"/>
    <property type="evidence" value="ECO:0007669"/>
    <property type="project" value="TreeGrafter"/>
</dbReference>
<accession>A0A4E9DXX0</accession>
<evidence type="ECO:0000256" key="4">
    <source>
        <dbReference type="ARBA" id="ARBA00022630"/>
    </source>
</evidence>
<dbReference type="Gene3D" id="3.90.550.10">
    <property type="entry name" value="Spore Coat Polysaccharide Biosynthesis Protein SpsA, Chain A"/>
    <property type="match status" value="1"/>
</dbReference>
<name>A0A4E9DXX0_GIBZA</name>
<dbReference type="PROSITE" id="PS51384">
    <property type="entry name" value="FAD_FR"/>
    <property type="match status" value="1"/>
</dbReference>
<evidence type="ECO:0000259" key="14">
    <source>
        <dbReference type="PROSITE" id="PS51384"/>
    </source>
</evidence>
<comment type="cofactor">
    <cofactor evidence="1">
        <name>FAD</name>
        <dbReference type="ChEBI" id="CHEBI:57692"/>
    </cofactor>
</comment>
<gene>
    <name evidence="16" type="ORF">FUG_LOCUS170352</name>
    <name evidence="15" type="ORF">MDCFG202_LOCUS335252</name>
</gene>
<dbReference type="PRINTS" id="PR00406">
    <property type="entry name" value="CYTB5RDTASE"/>
</dbReference>
<dbReference type="InterPro" id="IPR029044">
    <property type="entry name" value="Nucleotide-diphossugar_trans"/>
</dbReference>
<dbReference type="Proteomes" id="UP000746612">
    <property type="component" value="Unassembled WGS sequence"/>
</dbReference>
<dbReference type="Gene3D" id="2.40.30.10">
    <property type="entry name" value="Translation factors"/>
    <property type="match status" value="1"/>
</dbReference>
<evidence type="ECO:0000256" key="10">
    <source>
        <dbReference type="ARBA" id="ARBA00022989"/>
    </source>
</evidence>
<keyword evidence="6" id="KW-0808">Transferase</keyword>
<dbReference type="InterPro" id="IPR022751">
    <property type="entry name" value="Alpha_mannosyltransferase"/>
</dbReference>
<dbReference type="PRINTS" id="PR00371">
    <property type="entry name" value="FPNCR"/>
</dbReference>
<dbReference type="GO" id="GO:0005794">
    <property type="term" value="C:Golgi apparatus"/>
    <property type="evidence" value="ECO:0007669"/>
    <property type="project" value="TreeGrafter"/>
</dbReference>
<dbReference type="PANTHER" id="PTHR31392:SF1">
    <property type="entry name" value="ALPHA-1,3-MANNOSYLTRANSFERASE MNN1-RELATED"/>
    <property type="match status" value="1"/>
</dbReference>
<keyword evidence="12" id="KW-0325">Glycoprotein</keyword>
<dbReference type="Gene3D" id="3.40.50.80">
    <property type="entry name" value="Nucleotide-binding domain of ferredoxin-NADP reductase (FNR) module"/>
    <property type="match status" value="1"/>
</dbReference>
<dbReference type="Pfam" id="PF00970">
    <property type="entry name" value="FAD_binding_6"/>
    <property type="match status" value="1"/>
</dbReference>
<dbReference type="EMBL" id="CAJPIJ010000148">
    <property type="protein sequence ID" value="CAG1990695.1"/>
    <property type="molecule type" value="Genomic_DNA"/>
</dbReference>
<dbReference type="SUPFAM" id="SSF53448">
    <property type="entry name" value="Nucleotide-diphospho-sugar transferases"/>
    <property type="match status" value="1"/>
</dbReference>
<evidence type="ECO:0000256" key="5">
    <source>
        <dbReference type="ARBA" id="ARBA00022676"/>
    </source>
</evidence>
<evidence type="ECO:0000256" key="2">
    <source>
        <dbReference type="ARBA" id="ARBA00004606"/>
    </source>
</evidence>
<proteinExistence type="inferred from homology"/>
<dbReference type="EMBL" id="CAAKMV010000120">
    <property type="protein sequence ID" value="VIO55461.1"/>
    <property type="molecule type" value="Genomic_DNA"/>
</dbReference>
<dbReference type="Pfam" id="PF00175">
    <property type="entry name" value="NAD_binding_1"/>
    <property type="match status" value="1"/>
</dbReference>
<dbReference type="InterPro" id="IPR017938">
    <property type="entry name" value="Riboflavin_synthase-like_b-brl"/>
</dbReference>
<evidence type="ECO:0000313" key="15">
    <source>
        <dbReference type="EMBL" id="CAG1990695.1"/>
    </source>
</evidence>
<keyword evidence="11 13" id="KW-0472">Membrane</keyword>
<evidence type="ECO:0000256" key="1">
    <source>
        <dbReference type="ARBA" id="ARBA00001974"/>
    </source>
</evidence>
<evidence type="ECO:0000313" key="16">
    <source>
        <dbReference type="EMBL" id="VIO55461.1"/>
    </source>
</evidence>
<reference evidence="16" key="1">
    <citation type="submission" date="2019-04" db="EMBL/GenBank/DDBJ databases">
        <authorList>
            <person name="Melise S."/>
            <person name="Noan J."/>
            <person name="Okalmin O."/>
        </authorList>
    </citation>
    <scope>NUCLEOTIDE SEQUENCE</scope>
    <source>
        <strain evidence="16">FN9</strain>
    </source>
</reference>
<sequence>MFTFQSLGAKSVKITAVVIFIWLLVAAYYSYSDVPFYTPKPLQKTYTYTDTSRLKSLESIRLGAQYFVDYPLNDTPKEIFGELGQRTQLLRTWIEELESHDENERRETAELVGKHIQSLFPWLNSKNGVSPPLANIYDRLGIPYETTSVPKRNKVPAGIVIPTGEKTLRFACHLIASLTQVHNTSLPIQVVYAGDNDLSAQGRKKIQQAANGVKIEMLDVLTVFEDTTLKLANGGWAIKPFAALASHYEKVILLDADAVFFQDPQQLLKQYRFNETGVLLFHDRLLWKNGFPDRQDWWHDQIKHPSPETEKSLVWTERYSEEGDSGIVVVDKSRLDVLLGLIHIGWQNSDRVRNEVTYKITYGDKESWWIGFEATGSKYSFSPHYGGIVGWLKDGDKKKEEVSVCSFVIAHVDQDERLLWYNGGLLKNKAVNQTEFEVATHWMIDQTWHKGGSKKDMSCMAGKIVSELSSGEKGVLRMAIDVAKDVDERLVPLLATLTASAIGVSIFSKMMFSTASAESPSPQKIFSGAFASVKLPLHSSEYESHDTKRLRFKLPQETAVTGLPLASALLTLTWPEGSYLPRPRPYTPISPPDEPGYMDLLVKKYPKGQGSTYLHSLQPGDTLSFTSLPLKPAWKTNNFPHITLIAGGCGITPLFNLAQGILRDPAEKTRMTFIFGARSDEDVLLKKELDGFAKEFPERFEVKYTVSNPKQGSELRKGRVDKALLEEVLGGVGRDTKVFVCGPKEMEKALVGGRGVLKEIGFEKSQIHTF</sequence>
<dbReference type="PANTHER" id="PTHR31392">
    <property type="entry name" value="ALPHA-1,3-MANNOSYLTRANSFERASE MNN1-RELATED"/>
    <property type="match status" value="1"/>
</dbReference>
<dbReference type="InterPro" id="IPR001433">
    <property type="entry name" value="OxRdtase_FAD/NAD-bd"/>
</dbReference>
<dbReference type="GO" id="GO:0016491">
    <property type="term" value="F:oxidoreductase activity"/>
    <property type="evidence" value="ECO:0007669"/>
    <property type="project" value="InterPro"/>
</dbReference>
<protein>
    <recommendedName>
        <fullName evidence="14">FAD-binding FR-type domain-containing protein</fullName>
    </recommendedName>
</protein>
<dbReference type="SUPFAM" id="SSF52343">
    <property type="entry name" value="Ferredoxin reductase-like, C-terminal NADP-linked domain"/>
    <property type="match status" value="1"/>
</dbReference>
<evidence type="ECO:0000256" key="7">
    <source>
        <dbReference type="ARBA" id="ARBA00022692"/>
    </source>
</evidence>
<dbReference type="InterPro" id="IPR008333">
    <property type="entry name" value="Cbr1-like_FAD-bd_dom"/>
</dbReference>
<dbReference type="InterPro" id="IPR017927">
    <property type="entry name" value="FAD-bd_FR_type"/>
</dbReference>
<evidence type="ECO:0000256" key="3">
    <source>
        <dbReference type="ARBA" id="ARBA00009105"/>
    </source>
</evidence>
<comment type="similarity">
    <text evidence="3">Belongs to the MNN1/MNT family.</text>
</comment>
<dbReference type="GO" id="GO:0016020">
    <property type="term" value="C:membrane"/>
    <property type="evidence" value="ECO:0007669"/>
    <property type="project" value="UniProtKB-SubCell"/>
</dbReference>
<evidence type="ECO:0000256" key="8">
    <source>
        <dbReference type="ARBA" id="ARBA00022827"/>
    </source>
</evidence>
<feature type="transmembrane region" description="Helical" evidence="13">
    <location>
        <begin position="12"/>
        <end position="31"/>
    </location>
</feature>
<dbReference type="GO" id="GO:0006493">
    <property type="term" value="P:protein O-linked glycosylation"/>
    <property type="evidence" value="ECO:0007669"/>
    <property type="project" value="TreeGrafter"/>
</dbReference>
<dbReference type="InterPro" id="IPR001709">
    <property type="entry name" value="Flavoprot_Pyr_Nucl_cyt_Rdtase"/>
</dbReference>
<keyword evidence="4" id="KW-0285">Flavoprotein</keyword>
<dbReference type="SUPFAM" id="SSF63380">
    <property type="entry name" value="Riboflavin synthase domain-like"/>
    <property type="match status" value="1"/>
</dbReference>